<evidence type="ECO:0000313" key="6">
    <source>
        <dbReference type="EMBL" id="PRQ37711.1"/>
    </source>
</evidence>
<sequence length="52" mass="5563">MKVVAAYLLTVLDGNTSPSVEDLKTILASVGTEVDSDRIKLVLSELEGKNET</sequence>
<evidence type="ECO:0000256" key="1">
    <source>
        <dbReference type="ARBA" id="ARBA00003362"/>
    </source>
</evidence>
<dbReference type="GO" id="GO:0003735">
    <property type="term" value="F:structural constituent of ribosome"/>
    <property type="evidence" value="ECO:0007669"/>
    <property type="project" value="InterPro"/>
</dbReference>
<dbReference type="InterPro" id="IPR038716">
    <property type="entry name" value="P1/P2_N_sf"/>
</dbReference>
<name>A0A2P6QU43_ROSCH</name>
<comment type="similarity">
    <text evidence="2">Belongs to the eukaryotic ribosomal protein P1/P2 family.</text>
</comment>
<keyword evidence="4" id="KW-0689">Ribosomal protein</keyword>
<evidence type="ECO:0000313" key="7">
    <source>
        <dbReference type="Proteomes" id="UP000238479"/>
    </source>
</evidence>
<evidence type="ECO:0008006" key="8">
    <source>
        <dbReference type="Google" id="ProtNLM"/>
    </source>
</evidence>
<dbReference type="Proteomes" id="UP000238479">
    <property type="component" value="Chromosome 4"/>
</dbReference>
<dbReference type="FunFam" id="1.10.10.1410:FF:000002">
    <property type="entry name" value="60S acidic ribosomal protein P2"/>
    <property type="match status" value="1"/>
</dbReference>
<comment type="function">
    <text evidence="1">Plays an important role in the elongation step of protein synthesis.</text>
</comment>
<reference evidence="6 7" key="1">
    <citation type="journal article" date="2018" name="Nat. Genet.">
        <title>The Rosa genome provides new insights in the design of modern roses.</title>
        <authorList>
            <person name="Bendahmane M."/>
        </authorList>
    </citation>
    <scope>NUCLEOTIDE SEQUENCE [LARGE SCALE GENOMIC DNA]</scope>
    <source>
        <strain evidence="7">cv. Old Blush</strain>
    </source>
</reference>
<organism evidence="6 7">
    <name type="scientific">Rosa chinensis</name>
    <name type="common">China rose</name>
    <dbReference type="NCBI Taxonomy" id="74649"/>
    <lineage>
        <taxon>Eukaryota</taxon>
        <taxon>Viridiplantae</taxon>
        <taxon>Streptophyta</taxon>
        <taxon>Embryophyta</taxon>
        <taxon>Tracheophyta</taxon>
        <taxon>Spermatophyta</taxon>
        <taxon>Magnoliopsida</taxon>
        <taxon>eudicotyledons</taxon>
        <taxon>Gunneridae</taxon>
        <taxon>Pentapetalae</taxon>
        <taxon>rosids</taxon>
        <taxon>fabids</taxon>
        <taxon>Rosales</taxon>
        <taxon>Rosaceae</taxon>
        <taxon>Rosoideae</taxon>
        <taxon>Rosoideae incertae sedis</taxon>
        <taxon>Rosa</taxon>
    </lineage>
</organism>
<dbReference type="GO" id="GO:0002182">
    <property type="term" value="P:cytoplasmic translational elongation"/>
    <property type="evidence" value="ECO:0007669"/>
    <property type="project" value="InterPro"/>
</dbReference>
<dbReference type="Gramene" id="PRQ37711">
    <property type="protein sequence ID" value="PRQ37711"/>
    <property type="gene ID" value="RchiOBHm_Chr4g0405631"/>
</dbReference>
<protein>
    <recommendedName>
        <fullName evidence="8">Ribosomal protein L12 family</fullName>
    </recommendedName>
</protein>
<dbReference type="EMBL" id="PDCK01000042">
    <property type="protein sequence ID" value="PRQ37711.1"/>
    <property type="molecule type" value="Genomic_DNA"/>
</dbReference>
<proteinExistence type="inferred from homology"/>
<comment type="caution">
    <text evidence="6">The sequence shown here is derived from an EMBL/GenBank/DDBJ whole genome shotgun (WGS) entry which is preliminary data.</text>
</comment>
<dbReference type="InterPro" id="IPR044076">
    <property type="entry name" value="Ribosomal_P2"/>
</dbReference>
<gene>
    <name evidence="6" type="ORF">RchiOBHm_Chr4g0405631</name>
</gene>
<dbReference type="STRING" id="74649.A0A2P6QU43"/>
<dbReference type="GO" id="GO:0022625">
    <property type="term" value="C:cytosolic large ribosomal subunit"/>
    <property type="evidence" value="ECO:0007669"/>
    <property type="project" value="InterPro"/>
</dbReference>
<keyword evidence="5" id="KW-0687">Ribonucleoprotein</keyword>
<evidence type="ECO:0000256" key="3">
    <source>
        <dbReference type="ARBA" id="ARBA00011266"/>
    </source>
</evidence>
<dbReference type="AlphaFoldDB" id="A0A2P6QU43"/>
<dbReference type="Gene3D" id="1.10.10.1410">
    <property type="match status" value="1"/>
</dbReference>
<evidence type="ECO:0000256" key="5">
    <source>
        <dbReference type="ARBA" id="ARBA00023274"/>
    </source>
</evidence>
<keyword evidence="7" id="KW-1185">Reference proteome</keyword>
<comment type="subunit">
    <text evidence="3">P1 and P2 exist as dimers at the large ribosomal subunit.</text>
</comment>
<dbReference type="PANTHER" id="PTHR21141:SF5">
    <property type="entry name" value="LARGE RIBOSOMAL SUBUNIT PROTEIN P2"/>
    <property type="match status" value="1"/>
</dbReference>
<evidence type="ECO:0000256" key="2">
    <source>
        <dbReference type="ARBA" id="ARBA00005436"/>
    </source>
</evidence>
<dbReference type="PANTHER" id="PTHR21141">
    <property type="entry name" value="60S ACIDIC RIBOSOMAL PROTEIN FAMILY MEMBER"/>
    <property type="match status" value="1"/>
</dbReference>
<evidence type="ECO:0000256" key="4">
    <source>
        <dbReference type="ARBA" id="ARBA00022980"/>
    </source>
</evidence>
<dbReference type="CDD" id="cd05833">
    <property type="entry name" value="Ribosomal_P2"/>
    <property type="match status" value="1"/>
</dbReference>
<accession>A0A2P6QU43</accession>